<proteinExistence type="predicted"/>
<dbReference type="Proteomes" id="UP001634393">
    <property type="component" value="Unassembled WGS sequence"/>
</dbReference>
<evidence type="ECO:0000256" key="1">
    <source>
        <dbReference type="SAM" id="Phobius"/>
    </source>
</evidence>
<dbReference type="EMBL" id="JBJXBP010000002">
    <property type="protein sequence ID" value="KAL3844693.1"/>
    <property type="molecule type" value="Genomic_DNA"/>
</dbReference>
<dbReference type="AlphaFoldDB" id="A0ABD3U887"/>
<protein>
    <submittedName>
        <fullName evidence="2">Uncharacterized protein</fullName>
    </submittedName>
</protein>
<feature type="transmembrane region" description="Helical" evidence="1">
    <location>
        <begin position="21"/>
        <end position="53"/>
    </location>
</feature>
<evidence type="ECO:0000313" key="2">
    <source>
        <dbReference type="EMBL" id="KAL3844693.1"/>
    </source>
</evidence>
<keyword evidence="1" id="KW-0472">Membrane</keyword>
<organism evidence="2 3">
    <name type="scientific">Penstemon smallii</name>
    <dbReference type="NCBI Taxonomy" id="265156"/>
    <lineage>
        <taxon>Eukaryota</taxon>
        <taxon>Viridiplantae</taxon>
        <taxon>Streptophyta</taxon>
        <taxon>Embryophyta</taxon>
        <taxon>Tracheophyta</taxon>
        <taxon>Spermatophyta</taxon>
        <taxon>Magnoliopsida</taxon>
        <taxon>eudicotyledons</taxon>
        <taxon>Gunneridae</taxon>
        <taxon>Pentapetalae</taxon>
        <taxon>asterids</taxon>
        <taxon>lamiids</taxon>
        <taxon>Lamiales</taxon>
        <taxon>Plantaginaceae</taxon>
        <taxon>Cheloneae</taxon>
        <taxon>Penstemon</taxon>
    </lineage>
</organism>
<accession>A0ABD3U887</accession>
<keyword evidence="1" id="KW-0812">Transmembrane</keyword>
<gene>
    <name evidence="2" type="ORF">ACJIZ3_002096</name>
</gene>
<keyword evidence="3" id="KW-1185">Reference proteome</keyword>
<sequence>MTTSKRLTGKKVAKFEKHGNLYSLFFSSLELWCSYHVSLNFSIHGLQIFLFIISI</sequence>
<name>A0ABD3U887_9LAMI</name>
<keyword evidence="1" id="KW-1133">Transmembrane helix</keyword>
<evidence type="ECO:0000313" key="3">
    <source>
        <dbReference type="Proteomes" id="UP001634393"/>
    </source>
</evidence>
<comment type="caution">
    <text evidence="2">The sequence shown here is derived from an EMBL/GenBank/DDBJ whole genome shotgun (WGS) entry which is preliminary data.</text>
</comment>
<reference evidence="2 3" key="1">
    <citation type="submission" date="2024-12" db="EMBL/GenBank/DDBJ databases">
        <title>The unique morphological basis and parallel evolutionary history of personate flowers in Penstemon.</title>
        <authorList>
            <person name="Depatie T.H."/>
            <person name="Wessinger C.A."/>
        </authorList>
    </citation>
    <scope>NUCLEOTIDE SEQUENCE [LARGE SCALE GENOMIC DNA]</scope>
    <source>
        <strain evidence="2">WTNN_2</strain>
        <tissue evidence="2">Leaf</tissue>
    </source>
</reference>